<gene>
    <name evidence="1" type="ORF">ACFODO_12480</name>
</gene>
<keyword evidence="2" id="KW-1185">Reference proteome</keyword>
<name>A0ABV7BH53_9GAMM</name>
<proteinExistence type="predicted"/>
<evidence type="ECO:0000313" key="2">
    <source>
        <dbReference type="Proteomes" id="UP001595455"/>
    </source>
</evidence>
<reference evidence="2" key="1">
    <citation type="journal article" date="2019" name="Int. J. Syst. Evol. Microbiol.">
        <title>The Global Catalogue of Microorganisms (GCM) 10K type strain sequencing project: providing services to taxonomists for standard genome sequencing and annotation.</title>
        <authorList>
            <consortium name="The Broad Institute Genomics Platform"/>
            <consortium name="The Broad Institute Genome Sequencing Center for Infectious Disease"/>
            <person name="Wu L."/>
            <person name="Ma J."/>
        </authorList>
    </citation>
    <scope>NUCLEOTIDE SEQUENCE [LARGE SCALE GENOMIC DNA]</scope>
    <source>
        <strain evidence="2">KCTC 62575</strain>
    </source>
</reference>
<dbReference type="Proteomes" id="UP001595455">
    <property type="component" value="Unassembled WGS sequence"/>
</dbReference>
<comment type="caution">
    <text evidence="1">The sequence shown here is derived from an EMBL/GenBank/DDBJ whole genome shotgun (WGS) entry which is preliminary data.</text>
</comment>
<sequence>MDMYTNKTSFVFGFHGLDEEIGRKIVSGIEEIRPSKNNYDWLGHGVYFWENNPARAQKWAESQSQRANTSVKAPFVIGAAIDLGNCFDLLQQDCLDFLAAQYEDMIADLELENEPLPENKPWTEQDIDFKKRELDCAVIRYALETAKEMGIQYDSVRAAFWEGKELYSNAGFKQYNHIQIAIINPDCIKGIFIPRKMQDPNT</sequence>
<dbReference type="EMBL" id="JBHRSF010000052">
    <property type="protein sequence ID" value="MFC2996068.1"/>
    <property type="molecule type" value="Genomic_DNA"/>
</dbReference>
<accession>A0ABV7BH53</accession>
<organism evidence="1 2">
    <name type="scientific">Acinetobacter sichuanensis</name>
    <dbReference type="NCBI Taxonomy" id="2136183"/>
    <lineage>
        <taxon>Bacteria</taxon>
        <taxon>Pseudomonadati</taxon>
        <taxon>Pseudomonadota</taxon>
        <taxon>Gammaproteobacteria</taxon>
        <taxon>Moraxellales</taxon>
        <taxon>Moraxellaceae</taxon>
        <taxon>Acinetobacter</taxon>
    </lineage>
</organism>
<dbReference type="RefSeq" id="WP_228199087.1">
    <property type="nucleotide sequence ID" value="NZ_JBHRSF010000052.1"/>
</dbReference>
<evidence type="ECO:0000313" key="1">
    <source>
        <dbReference type="EMBL" id="MFC2996068.1"/>
    </source>
</evidence>
<dbReference type="SUPFAM" id="SSF56399">
    <property type="entry name" value="ADP-ribosylation"/>
    <property type="match status" value="1"/>
</dbReference>
<evidence type="ECO:0008006" key="3">
    <source>
        <dbReference type="Google" id="ProtNLM"/>
    </source>
</evidence>
<protein>
    <recommendedName>
        <fullName evidence="3">DUF3990 domain-containing protein</fullName>
    </recommendedName>
</protein>